<dbReference type="InterPro" id="IPR029151">
    <property type="entry name" value="Sensor-like_sf"/>
</dbReference>
<feature type="transmembrane region" description="Helical" evidence="2">
    <location>
        <begin position="21"/>
        <end position="44"/>
    </location>
</feature>
<dbReference type="PANTHER" id="PTHR45228">
    <property type="entry name" value="CYCLIC DI-GMP PHOSPHODIESTERASE TM_0186-RELATED"/>
    <property type="match status" value="1"/>
</dbReference>
<dbReference type="CDD" id="cd00077">
    <property type="entry name" value="HDc"/>
    <property type="match status" value="1"/>
</dbReference>
<dbReference type="InterPro" id="IPR003607">
    <property type="entry name" value="HD/PDEase_dom"/>
</dbReference>
<proteinExistence type="predicted"/>
<feature type="transmembrane region" description="Helical" evidence="2">
    <location>
        <begin position="285"/>
        <end position="306"/>
    </location>
</feature>
<evidence type="ECO:0000256" key="2">
    <source>
        <dbReference type="SAM" id="Phobius"/>
    </source>
</evidence>
<dbReference type="Gene3D" id="1.10.3210.10">
    <property type="entry name" value="Hypothetical protein af1432"/>
    <property type="match status" value="1"/>
</dbReference>
<reference evidence="4" key="1">
    <citation type="submission" date="2022-12" db="EMBL/GenBank/DDBJ databases">
        <authorList>
            <person name="Wang J."/>
        </authorList>
    </citation>
    <scope>NUCLEOTIDE SEQUENCE</scope>
    <source>
        <strain evidence="4">HY-45-18</strain>
    </source>
</reference>
<evidence type="ECO:0000313" key="5">
    <source>
        <dbReference type="Proteomes" id="UP001078443"/>
    </source>
</evidence>
<feature type="coiled-coil region" evidence="1">
    <location>
        <begin position="344"/>
        <end position="388"/>
    </location>
</feature>
<dbReference type="SUPFAM" id="SSF109604">
    <property type="entry name" value="HD-domain/PDEase-like"/>
    <property type="match status" value="1"/>
</dbReference>
<dbReference type="Pfam" id="PF22673">
    <property type="entry name" value="MCP-like_PDC_1"/>
    <property type="match status" value="1"/>
</dbReference>
<sequence>MENKQLKDVKSTVFRTIIKNGLMLGIMIFTILIIFVFSVSYLFIEDSEKNISNVMINDVHQKIERIISVSNFILDIESKKYSYEEKNSLIQNTITMENDILGVLILDKKGIVTNAFSRELKNSYSEFKDINFKSSDFIGIDFSGKEYYKQVIKTKKIYITKPYVQYLTGKLSLNIVSPIIKNNNIEGMNVILVNPEIIQNKKLKDIEYYITKGNGNIIFKSLNDDKYIESSIDMHTIERLKKKDVSIILYKNHIKNKYMVSTIMKIDIADIYIIVEYDIFGNKDFWVALLGTLIFYALLIIIITFIHSAKASNNISNEISIFSNVVGRIASGDYYINCLEKYNYKETNDIIESLSNMANKINEREQELQAYNEELRAANDEINSMLSTISKNEKMKKDQYKQIMWTLLNLIEIKDKYTAGHSKNVTYYTKKIAERMNLEHNYQIDVDKVDDGAMLHDIGKISINENLLNKPGKLTDEEFEIIKTHTEKGYYALKDIENLKEEREMVKHHHERYDGCGYPDGLKGKEIPLGARIIAVADSFDAMVSDRPYRKGMSLNKALEQLENNKGTQFDADVVDVFLSIIKENNEIYDSTKK</sequence>
<keyword evidence="1" id="KW-0175">Coiled coil</keyword>
<organism evidence="4 5">
    <name type="scientific">Clostridium aestuarii</name>
    <dbReference type="NCBI Taxonomy" id="338193"/>
    <lineage>
        <taxon>Bacteria</taxon>
        <taxon>Bacillati</taxon>
        <taxon>Bacillota</taxon>
        <taxon>Clostridia</taxon>
        <taxon>Eubacteriales</taxon>
        <taxon>Clostridiaceae</taxon>
        <taxon>Clostridium</taxon>
    </lineage>
</organism>
<evidence type="ECO:0000259" key="3">
    <source>
        <dbReference type="PROSITE" id="PS51832"/>
    </source>
</evidence>
<keyword evidence="5" id="KW-1185">Reference proteome</keyword>
<feature type="domain" description="HD-GYP" evidence="3">
    <location>
        <begin position="396"/>
        <end position="594"/>
    </location>
</feature>
<gene>
    <name evidence="4" type="ORF">OW763_11545</name>
</gene>
<keyword evidence="2" id="KW-0472">Membrane</keyword>
<name>A0ABT4D1J1_9CLOT</name>
<dbReference type="RefSeq" id="WP_268041295.1">
    <property type="nucleotide sequence ID" value="NZ_JAPQER010000004.1"/>
</dbReference>
<dbReference type="Proteomes" id="UP001078443">
    <property type="component" value="Unassembled WGS sequence"/>
</dbReference>
<keyword evidence="2" id="KW-1133">Transmembrane helix</keyword>
<accession>A0ABT4D1J1</accession>
<dbReference type="PANTHER" id="PTHR45228:SF4">
    <property type="entry name" value="LIPOPROTEIN"/>
    <property type="match status" value="1"/>
</dbReference>
<comment type="caution">
    <text evidence="4">The sequence shown here is derived from an EMBL/GenBank/DDBJ whole genome shotgun (WGS) entry which is preliminary data.</text>
</comment>
<dbReference type="EMBL" id="JAPQER010000004">
    <property type="protein sequence ID" value="MCY6484977.1"/>
    <property type="molecule type" value="Genomic_DNA"/>
</dbReference>
<keyword evidence="2" id="KW-0812">Transmembrane</keyword>
<dbReference type="InterPro" id="IPR037522">
    <property type="entry name" value="HD_GYP_dom"/>
</dbReference>
<dbReference type="NCBIfam" id="TIGR00277">
    <property type="entry name" value="HDIG"/>
    <property type="match status" value="1"/>
</dbReference>
<dbReference type="Gene3D" id="3.30.450.20">
    <property type="entry name" value="PAS domain"/>
    <property type="match status" value="1"/>
</dbReference>
<dbReference type="SUPFAM" id="SSF103190">
    <property type="entry name" value="Sensory domain-like"/>
    <property type="match status" value="1"/>
</dbReference>
<dbReference type="SMART" id="SM00471">
    <property type="entry name" value="HDc"/>
    <property type="match status" value="1"/>
</dbReference>
<dbReference type="Gene3D" id="6.10.340.10">
    <property type="match status" value="1"/>
</dbReference>
<dbReference type="InterPro" id="IPR052020">
    <property type="entry name" value="Cyclic_di-GMP/3'3'-cGAMP_PDE"/>
</dbReference>
<dbReference type="InterPro" id="IPR006675">
    <property type="entry name" value="HDIG_dom"/>
</dbReference>
<evidence type="ECO:0000256" key="1">
    <source>
        <dbReference type="SAM" id="Coils"/>
    </source>
</evidence>
<evidence type="ECO:0000313" key="4">
    <source>
        <dbReference type="EMBL" id="MCY6484977.1"/>
    </source>
</evidence>
<protein>
    <submittedName>
        <fullName evidence="4">HD domain-containing protein</fullName>
    </submittedName>
</protein>
<dbReference type="Pfam" id="PF13487">
    <property type="entry name" value="HD_5"/>
    <property type="match status" value="1"/>
</dbReference>
<dbReference type="PROSITE" id="PS51832">
    <property type="entry name" value="HD_GYP"/>
    <property type="match status" value="1"/>
</dbReference>